<gene>
    <name evidence="4" type="ORF">BCAL_1673</name>
</gene>
<dbReference type="Proteomes" id="UP000029072">
    <property type="component" value="Unassembled WGS sequence"/>
</dbReference>
<feature type="chain" id="PRO_5001818324" evidence="1">
    <location>
        <begin position="30"/>
        <end position="400"/>
    </location>
</feature>
<dbReference type="EMBL" id="JGYS01000013">
    <property type="protein sequence ID" value="KFI53858.1"/>
    <property type="molecule type" value="Genomic_DNA"/>
</dbReference>
<evidence type="ECO:0000313" key="4">
    <source>
        <dbReference type="EMBL" id="KFI53858.1"/>
    </source>
</evidence>
<dbReference type="PANTHER" id="PTHR31157">
    <property type="entry name" value="SCP DOMAIN-CONTAINING PROTEIN"/>
    <property type="match status" value="1"/>
</dbReference>
<dbReference type="RefSeq" id="WP_052119127.1">
    <property type="nucleotide sequence ID" value="NZ_JDUV01000007.1"/>
</dbReference>
<dbReference type="eggNOG" id="COG3757">
    <property type="taxonomic scope" value="Bacteria"/>
</dbReference>
<evidence type="ECO:0000259" key="2">
    <source>
        <dbReference type="Pfam" id="PF00188"/>
    </source>
</evidence>
<sequence>MRTSRFISRLTAIAAAIALSVAGTATASAAEPNSTIVTNTASTSRTISSDPQIRNSMLGYYEYIGAQDAVAWFDQVRADPGRAQYLRLGEANSATSIDNAIKAALSVKHGNTLRTNDNNFRGLAPLRVSHLLTAMAETASDWMYSKGTMQHQNYDPFDYGSYSAAGQNIAYGYLDPYAGWYFAEKTAYDLGSRNENVVGHYLNLTSSSYNVTGYGDTGKYAAQNFGGSTSDTGMSVDAYVASLVGYKLLIAHSNGSDFTPSKPDDNGTETPVYRLYNPNDGLHHYTTSKKESDHLVSVGWRYENVSFTVSSKGYPVYRLYNPNDGTHHYTMSRQEADSLVRVGWNDEGIGWHVPGNGTVPVYRLYNPNNGEHVFTTSFNEYESVGSKGWTQESVAWIALK</sequence>
<dbReference type="InterPro" id="IPR043708">
    <property type="entry name" value="DUF5648"/>
</dbReference>
<feature type="domain" description="DUF5648" evidence="3">
    <location>
        <begin position="271"/>
        <end position="398"/>
    </location>
</feature>
<dbReference type="Pfam" id="PF00188">
    <property type="entry name" value="CAP"/>
    <property type="match status" value="1"/>
</dbReference>
<keyword evidence="1" id="KW-0732">Signal</keyword>
<dbReference type="OrthoDB" id="3237485at2"/>
<feature type="signal peptide" evidence="1">
    <location>
        <begin position="1"/>
        <end position="29"/>
    </location>
</feature>
<name>A0A087A508_9BIFI</name>
<organism evidence="4 5">
    <name type="scientific">Bifidobacterium callitrichos DSM 23973</name>
    <dbReference type="NCBI Taxonomy" id="1437609"/>
    <lineage>
        <taxon>Bacteria</taxon>
        <taxon>Bacillati</taxon>
        <taxon>Actinomycetota</taxon>
        <taxon>Actinomycetes</taxon>
        <taxon>Bifidobacteriales</taxon>
        <taxon>Bifidobacteriaceae</taxon>
        <taxon>Bifidobacterium</taxon>
    </lineage>
</organism>
<feature type="domain" description="SCP" evidence="2">
    <location>
        <begin position="121"/>
        <end position="216"/>
    </location>
</feature>
<proteinExistence type="predicted"/>
<dbReference type="Gene3D" id="3.40.33.10">
    <property type="entry name" value="CAP"/>
    <property type="match status" value="1"/>
</dbReference>
<evidence type="ECO:0000313" key="5">
    <source>
        <dbReference type="Proteomes" id="UP000029072"/>
    </source>
</evidence>
<dbReference type="Pfam" id="PF18885">
    <property type="entry name" value="DUF5648"/>
    <property type="match status" value="1"/>
</dbReference>
<dbReference type="SUPFAM" id="SSF55797">
    <property type="entry name" value="PR-1-like"/>
    <property type="match status" value="1"/>
</dbReference>
<dbReference type="AlphaFoldDB" id="A0A087A508"/>
<dbReference type="STRING" id="1437609.BCAL_1673"/>
<accession>A0A087A508</accession>
<evidence type="ECO:0000256" key="1">
    <source>
        <dbReference type="SAM" id="SignalP"/>
    </source>
</evidence>
<reference evidence="4 5" key="1">
    <citation type="submission" date="2014-03" db="EMBL/GenBank/DDBJ databases">
        <title>Genomics of Bifidobacteria.</title>
        <authorList>
            <person name="Ventura M."/>
            <person name="Milani C."/>
            <person name="Lugli G.A."/>
        </authorList>
    </citation>
    <scope>NUCLEOTIDE SEQUENCE [LARGE SCALE GENOMIC DNA]</scope>
    <source>
        <strain evidence="4 5">DSM 23973</strain>
    </source>
</reference>
<evidence type="ECO:0000259" key="3">
    <source>
        <dbReference type="Pfam" id="PF18885"/>
    </source>
</evidence>
<dbReference type="PANTHER" id="PTHR31157:SF1">
    <property type="entry name" value="SCP DOMAIN-CONTAINING PROTEIN"/>
    <property type="match status" value="1"/>
</dbReference>
<protein>
    <submittedName>
        <fullName evidence="4">Cell surface protein</fullName>
    </submittedName>
</protein>
<dbReference type="InterPro" id="IPR014044">
    <property type="entry name" value="CAP_dom"/>
</dbReference>
<dbReference type="InterPro" id="IPR035940">
    <property type="entry name" value="CAP_sf"/>
</dbReference>
<comment type="caution">
    <text evidence="4">The sequence shown here is derived from an EMBL/GenBank/DDBJ whole genome shotgun (WGS) entry which is preliminary data.</text>
</comment>